<evidence type="ECO:0000313" key="3">
    <source>
        <dbReference type="Proteomes" id="UP000007882"/>
    </source>
</evidence>
<keyword evidence="3" id="KW-1185">Reference proteome</keyword>
<dbReference type="EMBL" id="AP012319">
    <property type="protein sequence ID" value="BAL88628.1"/>
    <property type="molecule type" value="Genomic_DNA"/>
</dbReference>
<evidence type="ECO:0008006" key="4">
    <source>
        <dbReference type="Google" id="ProtNLM"/>
    </source>
</evidence>
<dbReference type="PATRIC" id="fig|512565.3.peg.3404"/>
<evidence type="ECO:0000256" key="1">
    <source>
        <dbReference type="SAM" id="SignalP"/>
    </source>
</evidence>
<protein>
    <recommendedName>
        <fullName evidence="4">Secreted protein</fullName>
    </recommendedName>
</protein>
<organism evidence="2 3">
    <name type="scientific">Actinoplanes missouriensis (strain ATCC 14538 / DSM 43046 / CBS 188.64 / JCM 3121 / NBRC 102363 / NCIMB 12654 / NRRL B-3342 / UNCC 431)</name>
    <dbReference type="NCBI Taxonomy" id="512565"/>
    <lineage>
        <taxon>Bacteria</taxon>
        <taxon>Bacillati</taxon>
        <taxon>Actinomycetota</taxon>
        <taxon>Actinomycetes</taxon>
        <taxon>Micromonosporales</taxon>
        <taxon>Micromonosporaceae</taxon>
        <taxon>Actinoplanes</taxon>
    </lineage>
</organism>
<keyword evidence="1" id="KW-0732">Signal</keyword>
<gene>
    <name evidence="2" type="ordered locus">AMIS_34080</name>
</gene>
<sequence>MLLAVGAAVAAFPSPAQADPWDCKILIGTPANNNDIELCFRESLKFFPGGPGKPSSGFTLETAVGFGISATKKTTKCKVTARAELQKIGSAPWSTGAVTKSCTDAVLNPGTYKPYFHLETATFATHMRSIGCIDLYYNGSSTSGWQRCYTTAWHERPG</sequence>
<name>I0H6J1_ACTM4</name>
<dbReference type="Proteomes" id="UP000007882">
    <property type="component" value="Chromosome"/>
</dbReference>
<accession>I0H6J1</accession>
<feature type="chain" id="PRO_5003627762" description="Secreted protein" evidence="1">
    <location>
        <begin position="19"/>
        <end position="158"/>
    </location>
</feature>
<feature type="signal peptide" evidence="1">
    <location>
        <begin position="1"/>
        <end position="18"/>
    </location>
</feature>
<evidence type="ECO:0000313" key="2">
    <source>
        <dbReference type="EMBL" id="BAL88628.1"/>
    </source>
</evidence>
<dbReference type="HOGENOM" id="CLU_1665683_0_0_11"/>
<dbReference type="AlphaFoldDB" id="I0H6J1"/>
<reference evidence="2 3" key="1">
    <citation type="submission" date="2012-02" db="EMBL/GenBank/DDBJ databases">
        <title>Complete genome sequence of Actinoplanes missouriensis 431 (= NBRC 102363).</title>
        <authorList>
            <person name="Ohnishi Y."/>
            <person name="Ishikawa J."/>
            <person name="Sekine M."/>
            <person name="Hosoyama A."/>
            <person name="Harada T."/>
            <person name="Narita H."/>
            <person name="Hata T."/>
            <person name="Konno Y."/>
            <person name="Tutikane K."/>
            <person name="Fujita N."/>
            <person name="Horinouchi S."/>
            <person name="Hayakawa M."/>
        </authorList>
    </citation>
    <scope>NUCLEOTIDE SEQUENCE [LARGE SCALE GENOMIC DNA]</scope>
    <source>
        <strain evidence="3">ATCC 14538 / DSM 43046 / CBS 188.64 / JCM 3121 / NBRC 102363 / NCIMB 12654 / NRRL B-3342 / UNCC 431</strain>
    </source>
</reference>
<dbReference type="KEGG" id="ams:AMIS_34080"/>
<dbReference type="STRING" id="512565.AMIS_34080"/>
<proteinExistence type="predicted"/>